<evidence type="ECO:0000313" key="2">
    <source>
        <dbReference type="EMBL" id="CAY79047.1"/>
    </source>
</evidence>
<evidence type="ECO:0000256" key="1">
    <source>
        <dbReference type="SAM" id="SignalP"/>
    </source>
</evidence>
<accession>C8Z6N1</accession>
<organism evidence="2 3">
    <name type="scientific">Saccharomyces cerevisiae (strain Lalvin EC1118 / Prise de mousse)</name>
    <name type="common">Baker's yeast</name>
    <dbReference type="NCBI Taxonomy" id="643680"/>
    <lineage>
        <taxon>Eukaryota</taxon>
        <taxon>Fungi</taxon>
        <taxon>Dikarya</taxon>
        <taxon>Ascomycota</taxon>
        <taxon>Saccharomycotina</taxon>
        <taxon>Saccharomycetes</taxon>
        <taxon>Saccharomycetales</taxon>
        <taxon>Saccharomycetaceae</taxon>
        <taxon>Saccharomyces</taxon>
    </lineage>
</organism>
<dbReference type="HOGENOM" id="CLU_3207875_0_0_1"/>
<protein>
    <submittedName>
        <fullName evidence="2">EC1118_1D22_0111p</fullName>
    </submittedName>
</protein>
<dbReference type="Proteomes" id="UP000000286">
    <property type="component" value="Chromosome IV"/>
</dbReference>
<feature type="chain" id="PRO_5002993873" evidence="1">
    <location>
        <begin position="20"/>
        <end position="45"/>
    </location>
</feature>
<name>C8Z6N1_YEAS8</name>
<proteinExistence type="predicted"/>
<dbReference type="EMBL" id="FN393064">
    <property type="protein sequence ID" value="CAY79047.1"/>
    <property type="molecule type" value="Genomic_DNA"/>
</dbReference>
<gene>
    <name evidence="2" type="ORF">EC1118_1D22_0111g</name>
</gene>
<sequence length="45" mass="5643">MTFQILFLFVFHFVYIFRAHQYPAYFEDEKDTYIKIRIYSPRSIS</sequence>
<dbReference type="AlphaFoldDB" id="C8Z6N1"/>
<keyword evidence="1" id="KW-0732">Signal</keyword>
<reference evidence="2 3" key="1">
    <citation type="journal article" date="2009" name="Proc. Natl. Acad. Sci. U.S.A.">
        <title>Eukaryote-to-eukaryote gene transfer events revealed by the genome sequence of the wine yeast Saccharomyces cerevisiae EC1118.</title>
        <authorList>
            <person name="Novo M."/>
            <person name="Bigey F."/>
            <person name="Beyne E."/>
            <person name="Galeote V."/>
            <person name="Gavory F."/>
            <person name="Mallet S."/>
            <person name="Cambot B."/>
            <person name="Legras J.L."/>
            <person name="Wincker P."/>
            <person name="Casaregola S."/>
            <person name="Dequin S."/>
        </authorList>
    </citation>
    <scope>NUCLEOTIDE SEQUENCE [LARGE SCALE GENOMIC DNA]</scope>
    <source>
        <strain evidence="3">Lalvin EC1118 / Prise de mousse</strain>
    </source>
</reference>
<feature type="signal peptide" evidence="1">
    <location>
        <begin position="1"/>
        <end position="19"/>
    </location>
</feature>
<evidence type="ECO:0000313" key="3">
    <source>
        <dbReference type="Proteomes" id="UP000000286"/>
    </source>
</evidence>